<dbReference type="Pfam" id="PF08058">
    <property type="entry name" value="NPCC"/>
    <property type="match status" value="1"/>
</dbReference>
<feature type="compositionally biased region" description="Low complexity" evidence="1">
    <location>
        <begin position="270"/>
        <end position="284"/>
    </location>
</feature>
<dbReference type="EMBL" id="JAXOVC010000005">
    <property type="protein sequence ID" value="KAK4501628.1"/>
    <property type="molecule type" value="Genomic_DNA"/>
</dbReference>
<feature type="compositionally biased region" description="Low complexity" evidence="1">
    <location>
        <begin position="191"/>
        <end position="205"/>
    </location>
</feature>
<dbReference type="PANTHER" id="PTHR28003">
    <property type="entry name" value="NUCLEOPORIN POM34"/>
    <property type="match status" value="1"/>
</dbReference>
<proteinExistence type="predicted"/>
<feature type="transmembrane region" description="Helical" evidence="2">
    <location>
        <begin position="92"/>
        <end position="113"/>
    </location>
</feature>
<protein>
    <submittedName>
        <fullName evidence="3">Uncharacterized protein</fullName>
    </submittedName>
</protein>
<sequence length="323" mass="34801">MSSTSLVRSTSSQSVTHTSAGKTATSPVPTTNSPLPITLPSLNITPKKSESSPATVSTPLRANQNGWIHPRMDEIIRRRSATNFDGSNTKNILLNAGCILATFFVPGLLYQILPHEWSRSIHPYPVYVLWILRALFLANIGIATAPLWRTPDACEDIPLTPSQRELMGLPPMSRPATPQEKEQYVTPPRFSRSNTPRSASSSTRAEVSGSPLSGRGTPLDNTGSFLRTSPFDSQRRNSGSMSPLAGGSAVRSGGGGERRRLSYTNTSNRSSPLSFSEFDSSGSLQTPTKGSKPSMGLNNKWLYEKGRGSPRASPGTSRSSLLI</sequence>
<reference evidence="3 4" key="1">
    <citation type="journal article" date="2023" name="G3 (Bethesda)">
        <title>A chromosome-level genome assembly of Zasmidium syzygii isolated from banana leaves.</title>
        <authorList>
            <person name="van Westerhoven A.C."/>
            <person name="Mehrabi R."/>
            <person name="Talebi R."/>
            <person name="Steentjes M.B.F."/>
            <person name="Corcolon B."/>
            <person name="Chong P.A."/>
            <person name="Kema G.H.J."/>
            <person name="Seidl M.F."/>
        </authorList>
    </citation>
    <scope>NUCLEOTIDE SEQUENCE [LARGE SCALE GENOMIC DNA]</scope>
    <source>
        <strain evidence="3 4">P124</strain>
    </source>
</reference>
<keyword evidence="2" id="KW-0472">Membrane</keyword>
<evidence type="ECO:0000313" key="4">
    <source>
        <dbReference type="Proteomes" id="UP001305779"/>
    </source>
</evidence>
<feature type="compositionally biased region" description="Polar residues" evidence="1">
    <location>
        <begin position="17"/>
        <end position="60"/>
    </location>
</feature>
<dbReference type="PANTHER" id="PTHR28003:SF1">
    <property type="entry name" value="NUCLEOPORIN POM34"/>
    <property type="match status" value="1"/>
</dbReference>
<comment type="caution">
    <text evidence="3">The sequence shown here is derived from an EMBL/GenBank/DDBJ whole genome shotgun (WGS) entry which is preliminary data.</text>
</comment>
<feature type="compositionally biased region" description="Polar residues" evidence="1">
    <location>
        <begin position="219"/>
        <end position="241"/>
    </location>
</feature>
<name>A0ABR0EKG2_ZASCE</name>
<evidence type="ECO:0000256" key="1">
    <source>
        <dbReference type="SAM" id="MobiDB-lite"/>
    </source>
</evidence>
<gene>
    <name evidence="3" type="ORF">PRZ48_007437</name>
</gene>
<feature type="region of interest" description="Disordered" evidence="1">
    <location>
        <begin position="1"/>
        <end position="60"/>
    </location>
</feature>
<feature type="region of interest" description="Disordered" evidence="1">
    <location>
        <begin position="160"/>
        <end position="323"/>
    </location>
</feature>
<evidence type="ECO:0000313" key="3">
    <source>
        <dbReference type="EMBL" id="KAK4501628.1"/>
    </source>
</evidence>
<feature type="compositionally biased region" description="Low complexity" evidence="1">
    <location>
        <begin position="1"/>
        <end position="16"/>
    </location>
</feature>
<accession>A0ABR0EKG2</accession>
<keyword evidence="4" id="KW-1185">Reference proteome</keyword>
<evidence type="ECO:0000256" key="2">
    <source>
        <dbReference type="SAM" id="Phobius"/>
    </source>
</evidence>
<organism evidence="3 4">
    <name type="scientific">Zasmidium cellare</name>
    <name type="common">Wine cellar mold</name>
    <name type="synonym">Racodium cellare</name>
    <dbReference type="NCBI Taxonomy" id="395010"/>
    <lineage>
        <taxon>Eukaryota</taxon>
        <taxon>Fungi</taxon>
        <taxon>Dikarya</taxon>
        <taxon>Ascomycota</taxon>
        <taxon>Pezizomycotina</taxon>
        <taxon>Dothideomycetes</taxon>
        <taxon>Dothideomycetidae</taxon>
        <taxon>Mycosphaerellales</taxon>
        <taxon>Mycosphaerellaceae</taxon>
        <taxon>Zasmidium</taxon>
    </lineage>
</organism>
<keyword evidence="2" id="KW-0812">Transmembrane</keyword>
<feature type="compositionally biased region" description="Polar residues" evidence="1">
    <location>
        <begin position="314"/>
        <end position="323"/>
    </location>
</feature>
<keyword evidence="2" id="KW-1133">Transmembrane helix</keyword>
<feature type="transmembrane region" description="Helical" evidence="2">
    <location>
        <begin position="125"/>
        <end position="148"/>
    </location>
</feature>
<dbReference type="Proteomes" id="UP001305779">
    <property type="component" value="Unassembled WGS sequence"/>
</dbReference>
<dbReference type="InterPro" id="IPR012578">
    <property type="entry name" value="Nucl_pore_cmplx"/>
</dbReference>